<dbReference type="EMBL" id="LR134441">
    <property type="protein sequence ID" value="VEI00808.1"/>
    <property type="molecule type" value="Genomic_DNA"/>
</dbReference>
<sequence length="165" mass="18789">MKNVFFLVMVAFFAFLSCRDDEESVQKIDQIINLYIDSLGQDMLNSKIPGSYVASSMNDVYGLRDTAPVSFTLKKDEDTVNYIEYLAGATRIGIDSTENSKTYESKIELRLTKQINDSTRGIAKDLIKIQYLSTPTLFQVSKIWYNDELQFTKVEGQPNTVKIVK</sequence>
<dbReference type="PROSITE" id="PS51257">
    <property type="entry name" value="PROKAR_LIPOPROTEIN"/>
    <property type="match status" value="1"/>
</dbReference>
<reference evidence="2 4" key="2">
    <citation type="submission" date="2018-12" db="EMBL/GenBank/DDBJ databases">
        <authorList>
            <consortium name="Pathogen Informatics"/>
        </authorList>
    </citation>
    <scope>NUCLEOTIDE SEQUENCE [LARGE SCALE GENOMIC DNA]</scope>
    <source>
        <strain evidence="2 4">NCTC13489</strain>
    </source>
</reference>
<protein>
    <submittedName>
        <fullName evidence="2">Uncharacterized protein</fullName>
    </submittedName>
</protein>
<dbReference type="STRING" id="266748.HY04_06750"/>
<accession>A0A3S4UUK6</accession>
<dbReference type="Proteomes" id="UP000270036">
    <property type="component" value="Chromosome"/>
</dbReference>
<dbReference type="Proteomes" id="UP000028349">
    <property type="component" value="Unassembled WGS sequence"/>
</dbReference>
<keyword evidence="3" id="KW-1185">Reference proteome</keyword>
<evidence type="ECO:0000313" key="2">
    <source>
        <dbReference type="EMBL" id="VEI00808.1"/>
    </source>
</evidence>
<organism evidence="2 4">
    <name type="scientific">Kaistella antarctica</name>
    <dbReference type="NCBI Taxonomy" id="266748"/>
    <lineage>
        <taxon>Bacteria</taxon>
        <taxon>Pseudomonadati</taxon>
        <taxon>Bacteroidota</taxon>
        <taxon>Flavobacteriia</taxon>
        <taxon>Flavobacteriales</taxon>
        <taxon>Weeksellaceae</taxon>
        <taxon>Chryseobacterium group</taxon>
        <taxon>Kaistella</taxon>
    </lineage>
</organism>
<dbReference type="RefSeq" id="WP_034718440.1">
    <property type="nucleotide sequence ID" value="NZ_FOIX01000001.1"/>
</dbReference>
<dbReference type="AlphaFoldDB" id="A0A3S4UUK6"/>
<evidence type="ECO:0000313" key="4">
    <source>
        <dbReference type="Proteomes" id="UP000270036"/>
    </source>
</evidence>
<name>A0A3S4UUK6_9FLAO</name>
<reference evidence="1 3" key="1">
    <citation type="submission" date="2014-07" db="EMBL/GenBank/DDBJ databases">
        <authorList>
            <person name="Pisani N.G."/>
            <person name="Newman J.D."/>
        </authorList>
    </citation>
    <scope>NUCLEOTIDE SEQUENCE [LARGE SCALE GENOMIC DNA]</scope>
    <source>
        <strain evidence="1 3">LMG 24720</strain>
    </source>
</reference>
<dbReference type="KEGG" id="cant:NCTC13489_02361"/>
<proteinExistence type="predicted"/>
<evidence type="ECO:0000313" key="3">
    <source>
        <dbReference type="Proteomes" id="UP000028349"/>
    </source>
</evidence>
<dbReference type="OrthoDB" id="1271311at2"/>
<gene>
    <name evidence="1" type="ORF">HY04_06750</name>
    <name evidence="2" type="ORF">NCTC13489_02361</name>
</gene>
<evidence type="ECO:0000313" key="1">
    <source>
        <dbReference type="EMBL" id="KEY18214.1"/>
    </source>
</evidence>
<dbReference type="EMBL" id="JPEP01000002">
    <property type="protein sequence ID" value="KEY18214.1"/>
    <property type="molecule type" value="Genomic_DNA"/>
</dbReference>